<evidence type="ECO:0000313" key="1">
    <source>
        <dbReference type="EMBL" id="MFC0323948.1"/>
    </source>
</evidence>
<comment type="caution">
    <text evidence="1">The sequence shown here is derived from an EMBL/GenBank/DDBJ whole genome shotgun (WGS) entry which is preliminary data.</text>
</comment>
<proteinExistence type="predicted"/>
<organism evidence="1 2">
    <name type="scientific">Gallibacterium melopsittaci</name>
    <dbReference type="NCBI Taxonomy" id="516063"/>
    <lineage>
        <taxon>Bacteria</taxon>
        <taxon>Pseudomonadati</taxon>
        <taxon>Pseudomonadota</taxon>
        <taxon>Gammaproteobacteria</taxon>
        <taxon>Pasteurellales</taxon>
        <taxon>Pasteurellaceae</taxon>
        <taxon>Gallibacterium</taxon>
    </lineage>
</organism>
<protein>
    <submittedName>
        <fullName evidence="1">Uncharacterized protein</fullName>
    </submittedName>
</protein>
<keyword evidence="2" id="KW-1185">Reference proteome</keyword>
<dbReference type="EMBL" id="JBHLWA010000049">
    <property type="protein sequence ID" value="MFC0323948.1"/>
    <property type="molecule type" value="Genomic_DNA"/>
</dbReference>
<accession>A0ABV6HYM4</accession>
<name>A0ABV6HYM4_9PAST</name>
<dbReference type="Proteomes" id="UP001589769">
    <property type="component" value="Unassembled WGS sequence"/>
</dbReference>
<dbReference type="RefSeq" id="WP_382375959.1">
    <property type="nucleotide sequence ID" value="NZ_JBHLWA010000049.1"/>
</dbReference>
<gene>
    <name evidence="1" type="ORF">ACFFHT_10355</name>
</gene>
<evidence type="ECO:0000313" key="2">
    <source>
        <dbReference type="Proteomes" id="UP001589769"/>
    </source>
</evidence>
<sequence>MKSTYEILLDYYKKDLSLTKKEWIEQYGYKTYSDESINERFIEKLIKLKVDFSIKTDDILYYARKVEEIIESNKFSCRVYTENRAALMGGGLFSGIGTVVGIAAAAGIAAHNLATYNPDFEIGKDLVNKKINVTYKK</sequence>
<reference evidence="1 2" key="1">
    <citation type="submission" date="2024-09" db="EMBL/GenBank/DDBJ databases">
        <authorList>
            <person name="Sun Q."/>
            <person name="Mori K."/>
        </authorList>
    </citation>
    <scope>NUCLEOTIDE SEQUENCE [LARGE SCALE GENOMIC DNA]</scope>
    <source>
        <strain evidence="1 2">CCM 7538</strain>
    </source>
</reference>